<feature type="region of interest" description="Disordered" evidence="1">
    <location>
        <begin position="483"/>
        <end position="575"/>
    </location>
</feature>
<feature type="transmembrane region" description="Helical" evidence="2">
    <location>
        <begin position="382"/>
        <end position="402"/>
    </location>
</feature>
<feature type="compositionally biased region" description="Low complexity" evidence="1">
    <location>
        <begin position="491"/>
        <end position="502"/>
    </location>
</feature>
<dbReference type="Proteomes" id="UP000559256">
    <property type="component" value="Unassembled WGS sequence"/>
</dbReference>
<gene>
    <name evidence="3" type="ORF">D9758_016561</name>
</gene>
<evidence type="ECO:0000256" key="2">
    <source>
        <dbReference type="SAM" id="Phobius"/>
    </source>
</evidence>
<name>A0A8H5FD39_9AGAR</name>
<dbReference type="AlphaFoldDB" id="A0A8H5FD39"/>
<dbReference type="InterPro" id="IPR040410">
    <property type="entry name" value="UPF0658_Golgi"/>
</dbReference>
<feature type="transmembrane region" description="Helical" evidence="2">
    <location>
        <begin position="148"/>
        <end position="166"/>
    </location>
</feature>
<feature type="compositionally biased region" description="Low complexity" evidence="1">
    <location>
        <begin position="531"/>
        <end position="548"/>
    </location>
</feature>
<keyword evidence="2" id="KW-1133">Transmembrane helix</keyword>
<sequence length="575" mass="63903">MLGKSSRRLLKDTLRFAKIKLVYSRITLTKWTTLYFFVALLYCIVLVVLQGITLSENTRAVGILDGLLQSGHIPSKGLVVIKIGNALEMCRDLPSQPDSDCSVIDGTDLNTRNTLTTLQLETEPPSKHCLQSLIWLDDTLRDSMREDIVTLIFHIWLFLLSFAAILNESLPHLGAALAGHVLVTAWAGYRLRSSRSVQNLYNAFIVQGPCGTDFLGDWWSLRQSHTWQIPVITLNVVGFLLTTFFSVRLYKVYAAQTFKRVGASRQIHTVYKLVLLLSVCLQLAGFFAVASTGMWIDKASTGVIKRVAKHLNLYRAVFCTMAALELPWVILGWRSVRKEQRRQFIVFWSLSLLLLIAASAIFASPVYIFIFQNWPFFANMTIVSYVLTVATTALGIVCRIHFGRGLPEFLKEKDELEGADFAPVYISFDKEKAGPSPVEKRSVDQGADFAPLEKRVNFDIPSSPVEESIEHVESLAVPHLPYLKSPEPTYQSQSRQRTETSSVYSDIMRDTIKLSSTPPVAQAGGVLADRISISTTTSSSPSEPTPKIGSPSSPKSRIGLPSNPKIGRSPSKSSI</sequence>
<dbReference type="GO" id="GO:0005794">
    <property type="term" value="C:Golgi apparatus"/>
    <property type="evidence" value="ECO:0007669"/>
    <property type="project" value="TreeGrafter"/>
</dbReference>
<reference evidence="3 4" key="1">
    <citation type="journal article" date="2020" name="ISME J.">
        <title>Uncovering the hidden diversity of litter-decomposition mechanisms in mushroom-forming fungi.</title>
        <authorList>
            <person name="Floudas D."/>
            <person name="Bentzer J."/>
            <person name="Ahren D."/>
            <person name="Johansson T."/>
            <person name="Persson P."/>
            <person name="Tunlid A."/>
        </authorList>
    </citation>
    <scope>NUCLEOTIDE SEQUENCE [LARGE SCALE GENOMIC DNA]</scope>
    <source>
        <strain evidence="3 4">CBS 291.85</strain>
    </source>
</reference>
<dbReference type="OrthoDB" id="2684482at2759"/>
<dbReference type="PANTHER" id="PTHR34391:SF2">
    <property type="entry name" value="TRP C-TERMINAL DOMAIN-CONTAINING PROTEIN"/>
    <property type="match status" value="1"/>
</dbReference>
<proteinExistence type="predicted"/>
<evidence type="ECO:0000313" key="3">
    <source>
        <dbReference type="EMBL" id="KAF5332053.1"/>
    </source>
</evidence>
<feature type="transmembrane region" description="Helical" evidence="2">
    <location>
        <begin position="345"/>
        <end position="370"/>
    </location>
</feature>
<feature type="transmembrane region" description="Helical" evidence="2">
    <location>
        <begin position="313"/>
        <end position="333"/>
    </location>
</feature>
<organism evidence="3 4">
    <name type="scientific">Tetrapyrgos nigripes</name>
    <dbReference type="NCBI Taxonomy" id="182062"/>
    <lineage>
        <taxon>Eukaryota</taxon>
        <taxon>Fungi</taxon>
        <taxon>Dikarya</taxon>
        <taxon>Basidiomycota</taxon>
        <taxon>Agaricomycotina</taxon>
        <taxon>Agaricomycetes</taxon>
        <taxon>Agaricomycetidae</taxon>
        <taxon>Agaricales</taxon>
        <taxon>Marasmiineae</taxon>
        <taxon>Marasmiaceae</taxon>
        <taxon>Tetrapyrgos</taxon>
    </lineage>
</organism>
<keyword evidence="4" id="KW-1185">Reference proteome</keyword>
<feature type="transmembrane region" description="Helical" evidence="2">
    <location>
        <begin position="227"/>
        <end position="250"/>
    </location>
</feature>
<feature type="transmembrane region" description="Helical" evidence="2">
    <location>
        <begin position="34"/>
        <end position="54"/>
    </location>
</feature>
<accession>A0A8H5FD39</accession>
<feature type="transmembrane region" description="Helical" evidence="2">
    <location>
        <begin position="270"/>
        <end position="293"/>
    </location>
</feature>
<comment type="caution">
    <text evidence="3">The sequence shown here is derived from an EMBL/GenBank/DDBJ whole genome shotgun (WGS) entry which is preliminary data.</text>
</comment>
<keyword evidence="2" id="KW-0472">Membrane</keyword>
<evidence type="ECO:0000256" key="1">
    <source>
        <dbReference type="SAM" id="MobiDB-lite"/>
    </source>
</evidence>
<evidence type="ECO:0000313" key="4">
    <source>
        <dbReference type="Proteomes" id="UP000559256"/>
    </source>
</evidence>
<dbReference type="PANTHER" id="PTHR34391">
    <property type="entry name" value="UPF0658 GOLGI APPARATUS MEMBRANE PROTEIN C1952.10C-RELATED"/>
    <property type="match status" value="1"/>
</dbReference>
<keyword evidence="2" id="KW-0812">Transmembrane</keyword>
<dbReference type="EMBL" id="JAACJM010000315">
    <property type="protein sequence ID" value="KAF5332053.1"/>
    <property type="molecule type" value="Genomic_DNA"/>
</dbReference>
<protein>
    <submittedName>
        <fullName evidence="3">Uncharacterized protein</fullName>
    </submittedName>
</protein>